<dbReference type="InterPro" id="IPR052343">
    <property type="entry name" value="Retrotransposon-Effector_Assoc"/>
</dbReference>
<protein>
    <submittedName>
        <fullName evidence="2">Putative mitochondrial protein</fullName>
    </submittedName>
</protein>
<evidence type="ECO:0000313" key="3">
    <source>
        <dbReference type="Proteomes" id="UP000288805"/>
    </source>
</evidence>
<dbReference type="AlphaFoldDB" id="A0A438KQQ6"/>
<dbReference type="EMBL" id="QGNW01000001">
    <property type="protein sequence ID" value="RVX23535.1"/>
    <property type="molecule type" value="Genomic_DNA"/>
</dbReference>
<proteinExistence type="predicted"/>
<name>A0A438KQQ6_VITVI</name>
<evidence type="ECO:0000259" key="1">
    <source>
        <dbReference type="Pfam" id="PF00078"/>
    </source>
</evidence>
<feature type="domain" description="Reverse transcriptase" evidence="1">
    <location>
        <begin position="104"/>
        <end position="202"/>
    </location>
</feature>
<comment type="caution">
    <text evidence="2">The sequence shown here is derived from an EMBL/GenBank/DDBJ whole genome shotgun (WGS) entry which is preliminary data.</text>
</comment>
<organism evidence="2 3">
    <name type="scientific">Vitis vinifera</name>
    <name type="common">Grape</name>
    <dbReference type="NCBI Taxonomy" id="29760"/>
    <lineage>
        <taxon>Eukaryota</taxon>
        <taxon>Viridiplantae</taxon>
        <taxon>Streptophyta</taxon>
        <taxon>Embryophyta</taxon>
        <taxon>Tracheophyta</taxon>
        <taxon>Spermatophyta</taxon>
        <taxon>Magnoliopsida</taxon>
        <taxon>eudicotyledons</taxon>
        <taxon>Gunneridae</taxon>
        <taxon>Pentapetalae</taxon>
        <taxon>rosids</taxon>
        <taxon>Vitales</taxon>
        <taxon>Vitaceae</taxon>
        <taxon>Viteae</taxon>
        <taxon>Vitis</taxon>
    </lineage>
</organism>
<dbReference type="Proteomes" id="UP000288805">
    <property type="component" value="Unassembled WGS sequence"/>
</dbReference>
<dbReference type="PANTHER" id="PTHR46890:SF1">
    <property type="entry name" value="REVERSE TRANSCRIPTASE DOMAIN-CONTAINING PROTEIN"/>
    <property type="match status" value="1"/>
</dbReference>
<dbReference type="InterPro" id="IPR000477">
    <property type="entry name" value="RT_dom"/>
</dbReference>
<gene>
    <name evidence="2" type="primary">AtMg01250_223</name>
    <name evidence="2" type="ORF">CK203_000677</name>
</gene>
<dbReference type="PANTHER" id="PTHR46890">
    <property type="entry name" value="NON-LTR RETROLELEMENT REVERSE TRANSCRIPTASE-LIKE PROTEIN-RELATED"/>
    <property type="match status" value="1"/>
</dbReference>
<reference evidence="2 3" key="1">
    <citation type="journal article" date="2018" name="PLoS Genet.">
        <title>Population sequencing reveals clonal diversity and ancestral inbreeding in the grapevine cultivar Chardonnay.</title>
        <authorList>
            <person name="Roach M.J."/>
            <person name="Johnson D.L."/>
            <person name="Bohlmann J."/>
            <person name="van Vuuren H.J."/>
            <person name="Jones S.J."/>
            <person name="Pretorius I.S."/>
            <person name="Schmidt S.A."/>
            <person name="Borneman A.R."/>
        </authorList>
    </citation>
    <scope>NUCLEOTIDE SEQUENCE [LARGE SCALE GENOMIC DNA]</scope>
    <source>
        <strain evidence="3">cv. Chardonnay</strain>
        <tissue evidence="2">Leaf</tissue>
    </source>
</reference>
<dbReference type="Pfam" id="PF00078">
    <property type="entry name" value="RVT_1"/>
    <property type="match status" value="1"/>
</dbReference>
<accession>A0A438KQQ6</accession>
<sequence length="214" mass="23594">MREGIENAYQQLLSENSGWKADIGGLLLKQTSPSEADGIEIPFSETEIYAALMGMNGDKAPGPDGFTVAFWQSSWEIVKEDILGLFKEFHEQNSFIKSLNHTFLVLIPKKGGVEDLVLVNGVPAGFFSSTKGLRQGDPLSPSLFVMGMEVLSVLITRAVEGGFIHGCRIWRGREQAVNITHLLFADDTIVFCEAKKEALLHLGWILFGLKQPQV</sequence>
<evidence type="ECO:0000313" key="2">
    <source>
        <dbReference type="EMBL" id="RVX23535.1"/>
    </source>
</evidence>